<dbReference type="InterPro" id="IPR050143">
    <property type="entry name" value="TRIM/RBCC"/>
</dbReference>
<evidence type="ECO:0000313" key="8">
    <source>
        <dbReference type="Proteomes" id="UP000694403"/>
    </source>
</evidence>
<dbReference type="PROSITE" id="PS50089">
    <property type="entry name" value="ZF_RING_2"/>
    <property type="match status" value="1"/>
</dbReference>
<dbReference type="CDD" id="cd12888">
    <property type="entry name" value="SPRY_PRY_TRIM7_like"/>
    <property type="match status" value="1"/>
</dbReference>
<reference evidence="7" key="1">
    <citation type="submission" date="2025-08" db="UniProtKB">
        <authorList>
            <consortium name="Ensembl"/>
        </authorList>
    </citation>
    <scope>IDENTIFICATION</scope>
</reference>
<accession>A0A8C3T5K4</accession>
<dbReference type="PROSITE" id="PS00518">
    <property type="entry name" value="ZF_RING_1"/>
    <property type="match status" value="1"/>
</dbReference>
<dbReference type="AlphaFoldDB" id="A0A8C3T5K4"/>
<dbReference type="SMART" id="SM00589">
    <property type="entry name" value="PRY"/>
    <property type="match status" value="1"/>
</dbReference>
<dbReference type="GO" id="GO:0008270">
    <property type="term" value="F:zinc ion binding"/>
    <property type="evidence" value="ECO:0007669"/>
    <property type="project" value="UniProtKB-KW"/>
</dbReference>
<proteinExistence type="predicted"/>
<evidence type="ECO:0000259" key="6">
    <source>
        <dbReference type="PROSITE" id="PS50188"/>
    </source>
</evidence>
<evidence type="ECO:0000256" key="4">
    <source>
        <dbReference type="PROSITE-ProRule" id="PRU00175"/>
    </source>
</evidence>
<name>A0A8C3T5K4_CHESE</name>
<dbReference type="Gene3D" id="3.30.40.10">
    <property type="entry name" value="Zinc/RING finger domain, C3HC4 (zinc finger)"/>
    <property type="match status" value="1"/>
</dbReference>
<dbReference type="SMART" id="SM00449">
    <property type="entry name" value="SPRY"/>
    <property type="match status" value="1"/>
</dbReference>
<feature type="domain" description="B30.2/SPRY" evidence="6">
    <location>
        <begin position="112"/>
        <end position="304"/>
    </location>
</feature>
<keyword evidence="8" id="KW-1185">Reference proteome</keyword>
<dbReference type="PANTHER" id="PTHR24103">
    <property type="entry name" value="E3 UBIQUITIN-PROTEIN LIGASE TRIM"/>
    <property type="match status" value="1"/>
</dbReference>
<evidence type="ECO:0000256" key="3">
    <source>
        <dbReference type="ARBA" id="ARBA00022833"/>
    </source>
</evidence>
<dbReference type="PROSITE" id="PS50188">
    <property type="entry name" value="B302_SPRY"/>
    <property type="match status" value="1"/>
</dbReference>
<dbReference type="Ensembl" id="ENSCSRT00000024559.1">
    <property type="protein sequence ID" value="ENSCSRP00000023541.1"/>
    <property type="gene ID" value="ENSCSRG00000017674.1"/>
</dbReference>
<keyword evidence="3" id="KW-0862">Zinc</keyword>
<organism evidence="7 8">
    <name type="scientific">Chelydra serpentina</name>
    <name type="common">Snapping turtle</name>
    <name type="synonym">Testudo serpentina</name>
    <dbReference type="NCBI Taxonomy" id="8475"/>
    <lineage>
        <taxon>Eukaryota</taxon>
        <taxon>Metazoa</taxon>
        <taxon>Chordata</taxon>
        <taxon>Craniata</taxon>
        <taxon>Vertebrata</taxon>
        <taxon>Euteleostomi</taxon>
        <taxon>Archelosauria</taxon>
        <taxon>Testudinata</taxon>
        <taxon>Testudines</taxon>
        <taxon>Cryptodira</taxon>
        <taxon>Durocryptodira</taxon>
        <taxon>Americhelydia</taxon>
        <taxon>Chelydroidea</taxon>
        <taxon>Chelydridae</taxon>
        <taxon>Chelydra</taxon>
    </lineage>
</organism>
<feature type="domain" description="RING-type" evidence="5">
    <location>
        <begin position="41"/>
        <end position="82"/>
    </location>
</feature>
<dbReference type="InterPro" id="IPR017907">
    <property type="entry name" value="Znf_RING_CS"/>
</dbReference>
<dbReference type="Pfam" id="PF13765">
    <property type="entry name" value="PRY"/>
    <property type="match status" value="1"/>
</dbReference>
<dbReference type="InterPro" id="IPR013320">
    <property type="entry name" value="ConA-like_dom_sf"/>
</dbReference>
<dbReference type="InterPro" id="IPR006574">
    <property type="entry name" value="PRY"/>
</dbReference>
<evidence type="ECO:0000256" key="1">
    <source>
        <dbReference type="ARBA" id="ARBA00022723"/>
    </source>
</evidence>
<evidence type="ECO:0000259" key="5">
    <source>
        <dbReference type="PROSITE" id="PS50089"/>
    </source>
</evidence>
<dbReference type="FunFam" id="2.60.120.920:FF:000004">
    <property type="entry name" value="Butyrophilin subfamily 1 member A1"/>
    <property type="match status" value="1"/>
</dbReference>
<evidence type="ECO:0000256" key="2">
    <source>
        <dbReference type="ARBA" id="ARBA00022771"/>
    </source>
</evidence>
<dbReference type="InterPro" id="IPR003879">
    <property type="entry name" value="Butyrophylin_SPRY"/>
</dbReference>
<keyword evidence="1" id="KW-0479">Metal-binding</keyword>
<dbReference type="InterPro" id="IPR003877">
    <property type="entry name" value="SPRY_dom"/>
</dbReference>
<keyword evidence="2 4" id="KW-0863">Zinc-finger</keyword>
<dbReference type="InterPro" id="IPR001870">
    <property type="entry name" value="B30.2/SPRY"/>
</dbReference>
<dbReference type="SMART" id="SM00184">
    <property type="entry name" value="RING"/>
    <property type="match status" value="1"/>
</dbReference>
<dbReference type="InterPro" id="IPR013083">
    <property type="entry name" value="Znf_RING/FYVE/PHD"/>
</dbReference>
<dbReference type="Proteomes" id="UP000694403">
    <property type="component" value="Unplaced"/>
</dbReference>
<dbReference type="Pfam" id="PF15227">
    <property type="entry name" value="zf-C3HC4_4"/>
    <property type="match status" value="1"/>
</dbReference>
<dbReference type="Gene3D" id="2.60.120.920">
    <property type="match status" value="1"/>
</dbReference>
<evidence type="ECO:0000313" key="7">
    <source>
        <dbReference type="Ensembl" id="ENSCSRP00000023541.1"/>
    </source>
</evidence>
<dbReference type="CDD" id="cd16594">
    <property type="entry name" value="RING-HC_TRIM7-like_C-IV"/>
    <property type="match status" value="1"/>
</dbReference>
<dbReference type="Pfam" id="PF00622">
    <property type="entry name" value="SPRY"/>
    <property type="match status" value="1"/>
</dbReference>
<reference evidence="7" key="2">
    <citation type="submission" date="2025-09" db="UniProtKB">
        <authorList>
            <consortium name="Ensembl"/>
        </authorList>
    </citation>
    <scope>IDENTIFICATION</scope>
</reference>
<dbReference type="SUPFAM" id="SSF57850">
    <property type="entry name" value="RING/U-box"/>
    <property type="match status" value="1"/>
</dbReference>
<sequence>MKGLGVFPTLVGAFPHLHLFPALEAMAAVNPAKTLQDELTCPICLDYFKDPVSLDCDHSFCRSCITQFCGGFAPDVSCPQCRAIFPQRNLRLNRQLRNIVEAARELRLQTGREPEPERLCILLKSPRMHLNVTLDPYSSHPDLVLSADQKRVRRGDTRQDLPHDPERFDTALCVLGCEGFTSGRHCWGVEVGDGERWAVGVARESVRRKGVISLSPEGGIWAVEQWWGQFRALTSPETPLPLSRVPSRIWVCLDCDRGQVTFIDAGDEAPIFTFPPGSVPGERIRPWLWVGPGSVLSLPCQAAA</sequence>
<evidence type="ECO:0008006" key="9">
    <source>
        <dbReference type="Google" id="ProtNLM"/>
    </source>
</evidence>
<dbReference type="InterPro" id="IPR001841">
    <property type="entry name" value="Znf_RING"/>
</dbReference>
<protein>
    <recommendedName>
        <fullName evidence="9">Zinc finger protein RFP-like</fullName>
    </recommendedName>
</protein>
<dbReference type="PRINTS" id="PR01407">
    <property type="entry name" value="BUTYPHLNCDUF"/>
</dbReference>
<dbReference type="InterPro" id="IPR043136">
    <property type="entry name" value="B30.2/SPRY_sf"/>
</dbReference>
<dbReference type="SUPFAM" id="SSF49899">
    <property type="entry name" value="Concanavalin A-like lectins/glucanases"/>
    <property type="match status" value="1"/>
</dbReference>